<evidence type="ECO:0000313" key="2">
    <source>
        <dbReference type="EMBL" id="HCB77128.1"/>
    </source>
</evidence>
<comment type="caution">
    <text evidence="2">The sequence shown here is derived from an EMBL/GenBank/DDBJ whole genome shotgun (WGS) entry which is preliminary data.</text>
</comment>
<organism evidence="2 3">
    <name type="scientific">Sphingomonas bacterium</name>
    <dbReference type="NCBI Taxonomy" id="1895847"/>
    <lineage>
        <taxon>Bacteria</taxon>
        <taxon>Pseudomonadati</taxon>
        <taxon>Pseudomonadota</taxon>
        <taxon>Alphaproteobacteria</taxon>
        <taxon>Sphingomonadales</taxon>
        <taxon>Sphingomonadaceae</taxon>
        <taxon>Sphingomonas</taxon>
    </lineage>
</organism>
<proteinExistence type="predicted"/>
<protein>
    <recommendedName>
        <fullName evidence="4">Antibiotic biosynthesis monooxygenase</fullName>
    </recommendedName>
</protein>
<dbReference type="EMBL" id="DOYJ01000370">
    <property type="protein sequence ID" value="HCB77128.1"/>
    <property type="molecule type" value="Genomic_DNA"/>
</dbReference>
<dbReference type="AlphaFoldDB" id="A0A3D0WGI8"/>
<feature type="transmembrane region" description="Helical" evidence="1">
    <location>
        <begin position="115"/>
        <end position="137"/>
    </location>
</feature>
<gene>
    <name evidence="2" type="ORF">DEP91_13335</name>
</gene>
<dbReference type="Proteomes" id="UP000262699">
    <property type="component" value="Unassembled WGS sequence"/>
</dbReference>
<accession>A0A3D0WGI8</accession>
<evidence type="ECO:0000256" key="1">
    <source>
        <dbReference type="SAM" id="Phobius"/>
    </source>
</evidence>
<sequence>MPDRDAPPGTVIASRAIQAGAEARFERWADELQAAARDAAGYLGAIQLRQTQGLQHLVFRFERETDARAWREGDRFRALAAAADDFSAGLDQMQAGDPVRFEAPNDNAAVGWKRFVTTWIAVFPVLLAISSVMRWLLAGLPPALQLLPSSLILTAVLQWIILPRLQRWSRFWLLQDGDGKLRTN</sequence>
<dbReference type="PANTHER" id="PTHR40057:SF1">
    <property type="entry name" value="SLR1162 PROTEIN"/>
    <property type="match status" value="1"/>
</dbReference>
<keyword evidence="1" id="KW-0472">Membrane</keyword>
<dbReference type="InterPro" id="IPR038762">
    <property type="entry name" value="ABM_predict"/>
</dbReference>
<evidence type="ECO:0008006" key="4">
    <source>
        <dbReference type="Google" id="ProtNLM"/>
    </source>
</evidence>
<evidence type="ECO:0000313" key="3">
    <source>
        <dbReference type="Proteomes" id="UP000262699"/>
    </source>
</evidence>
<keyword evidence="1" id="KW-1133">Transmembrane helix</keyword>
<name>A0A3D0WGI8_9SPHN</name>
<dbReference type="Gene3D" id="3.30.70.100">
    <property type="match status" value="1"/>
</dbReference>
<dbReference type="SUPFAM" id="SSF54909">
    <property type="entry name" value="Dimeric alpha+beta barrel"/>
    <property type="match status" value="1"/>
</dbReference>
<reference evidence="2 3" key="1">
    <citation type="journal article" date="2018" name="Nat. Biotechnol.">
        <title>A standardized bacterial taxonomy based on genome phylogeny substantially revises the tree of life.</title>
        <authorList>
            <person name="Parks D.H."/>
            <person name="Chuvochina M."/>
            <person name="Waite D.W."/>
            <person name="Rinke C."/>
            <person name="Skarshewski A."/>
            <person name="Chaumeil P.A."/>
            <person name="Hugenholtz P."/>
        </authorList>
    </citation>
    <scope>NUCLEOTIDE SEQUENCE [LARGE SCALE GENOMIC DNA]</scope>
    <source>
        <strain evidence="2">UBA9015</strain>
    </source>
</reference>
<keyword evidence="1" id="KW-0812">Transmembrane</keyword>
<dbReference type="InterPro" id="IPR011008">
    <property type="entry name" value="Dimeric_a/b-barrel"/>
</dbReference>
<dbReference type="PANTHER" id="PTHR40057">
    <property type="entry name" value="SLR1162 PROTEIN"/>
    <property type="match status" value="1"/>
</dbReference>
<feature type="transmembrane region" description="Helical" evidence="1">
    <location>
        <begin position="143"/>
        <end position="162"/>
    </location>
</feature>